<dbReference type="GO" id="GO:0043386">
    <property type="term" value="P:mycotoxin biosynthetic process"/>
    <property type="evidence" value="ECO:0007669"/>
    <property type="project" value="InterPro"/>
</dbReference>
<evidence type="ECO:0000256" key="3">
    <source>
        <dbReference type="ARBA" id="ARBA00022989"/>
    </source>
</evidence>
<evidence type="ECO:0000313" key="8">
    <source>
        <dbReference type="EMBL" id="KXX81068.1"/>
    </source>
</evidence>
<evidence type="ECO:0000256" key="4">
    <source>
        <dbReference type="ARBA" id="ARBA00023026"/>
    </source>
</evidence>
<evidence type="ECO:0000256" key="6">
    <source>
        <dbReference type="ARBA" id="ARBA00023180"/>
    </source>
</evidence>
<dbReference type="OrthoDB" id="3687641at2759"/>
<reference evidence="8 9" key="1">
    <citation type="journal article" date="2016" name="Genome Announc.">
        <title>Genome Sequence of Madurella mycetomatis mm55, Isolated from a Human Mycetoma Case in Sudan.</title>
        <authorList>
            <person name="Smit S."/>
            <person name="Derks M.F."/>
            <person name="Bervoets S."/>
            <person name="Fahal A."/>
            <person name="van Leeuwen W."/>
            <person name="van Belkum A."/>
            <person name="van de Sande W.W."/>
        </authorList>
    </citation>
    <scope>NUCLEOTIDE SEQUENCE [LARGE SCALE GENOMIC DNA]</scope>
    <source>
        <strain evidence="9">mm55</strain>
    </source>
</reference>
<dbReference type="PANTHER" id="PTHR33365">
    <property type="entry name" value="YALI0B05434P"/>
    <property type="match status" value="1"/>
</dbReference>
<keyword evidence="2" id="KW-0812">Transmembrane</keyword>
<comment type="caution">
    <text evidence="8">The sequence shown here is derived from an EMBL/GenBank/DDBJ whole genome shotgun (WGS) entry which is preliminary data.</text>
</comment>
<name>A0A175WBD8_9PEZI</name>
<evidence type="ECO:0000313" key="9">
    <source>
        <dbReference type="Proteomes" id="UP000078237"/>
    </source>
</evidence>
<keyword evidence="3" id="KW-1133">Transmembrane helix</keyword>
<sequence>MEAFEQITKSLQVSHLISLCAGALLGSVITQILSPGANWENCQRIGLATSGPVPLMADPATTVSRETQSLELLHPGSRNGGLRLSRVNGTYNITTPFKGPPTASTDQAWQQYWNVWIFSVDEYAYHLSKPEHPDAAVRVPASRRRYLATFAATHQLHCLYNLFRATYLDYYDEERNEYEQDPIRWHERVDHCVDIIRQKLECDRDTTLVTYNWVKGKRAPVANFNVARQCALWDDMDQWAKDHEVAVMPEKPKDAVQLDRIP</sequence>
<comment type="similarity">
    <text evidence="7">Belongs to the ustYa family.</text>
</comment>
<dbReference type="PANTHER" id="PTHR33365:SF12">
    <property type="entry name" value="TAT PATHWAY SIGNAL SEQUENCE"/>
    <property type="match status" value="1"/>
</dbReference>
<dbReference type="STRING" id="100816.A0A175WBD8"/>
<gene>
    <name evidence="8" type="ORF">MMYC01_202789</name>
</gene>
<dbReference type="InterPro" id="IPR021765">
    <property type="entry name" value="UstYa-like"/>
</dbReference>
<keyword evidence="4" id="KW-0843">Virulence</keyword>
<dbReference type="Proteomes" id="UP000078237">
    <property type="component" value="Unassembled WGS sequence"/>
</dbReference>
<evidence type="ECO:0000256" key="2">
    <source>
        <dbReference type="ARBA" id="ARBA00022692"/>
    </source>
</evidence>
<dbReference type="GO" id="GO:0016020">
    <property type="term" value="C:membrane"/>
    <property type="evidence" value="ECO:0007669"/>
    <property type="project" value="UniProtKB-SubCell"/>
</dbReference>
<organism evidence="8 9">
    <name type="scientific">Madurella mycetomatis</name>
    <dbReference type="NCBI Taxonomy" id="100816"/>
    <lineage>
        <taxon>Eukaryota</taxon>
        <taxon>Fungi</taxon>
        <taxon>Dikarya</taxon>
        <taxon>Ascomycota</taxon>
        <taxon>Pezizomycotina</taxon>
        <taxon>Sordariomycetes</taxon>
        <taxon>Sordariomycetidae</taxon>
        <taxon>Sordariales</taxon>
        <taxon>Sordariales incertae sedis</taxon>
        <taxon>Madurella</taxon>
    </lineage>
</organism>
<dbReference type="EMBL" id="LCTW02000043">
    <property type="protein sequence ID" value="KXX81068.1"/>
    <property type="molecule type" value="Genomic_DNA"/>
</dbReference>
<keyword evidence="9" id="KW-1185">Reference proteome</keyword>
<comment type="subcellular location">
    <subcellularLocation>
        <location evidence="1">Membrane</location>
        <topology evidence="1">Single-pass membrane protein</topology>
    </subcellularLocation>
</comment>
<keyword evidence="6" id="KW-0325">Glycoprotein</keyword>
<keyword evidence="5" id="KW-0472">Membrane</keyword>
<proteinExistence type="inferred from homology"/>
<dbReference type="AlphaFoldDB" id="A0A175WBD8"/>
<evidence type="ECO:0000256" key="5">
    <source>
        <dbReference type="ARBA" id="ARBA00023136"/>
    </source>
</evidence>
<accession>A0A175WBD8</accession>
<dbReference type="Pfam" id="PF11807">
    <property type="entry name" value="UstYa"/>
    <property type="match status" value="1"/>
</dbReference>
<dbReference type="VEuPathDB" id="FungiDB:MMYC01_202789"/>
<protein>
    <submittedName>
        <fullName evidence="8">Uncharacterized protein</fullName>
    </submittedName>
</protein>
<evidence type="ECO:0000256" key="7">
    <source>
        <dbReference type="ARBA" id="ARBA00035112"/>
    </source>
</evidence>
<evidence type="ECO:0000256" key="1">
    <source>
        <dbReference type="ARBA" id="ARBA00004167"/>
    </source>
</evidence>